<dbReference type="EMBL" id="BJXR01000033">
    <property type="protein sequence ID" value="GEN09326.1"/>
    <property type="molecule type" value="Genomic_DNA"/>
</dbReference>
<evidence type="ECO:0000313" key="3">
    <source>
        <dbReference type="EMBL" id="GEN09326.1"/>
    </source>
</evidence>
<protein>
    <submittedName>
        <fullName evidence="3">Uncharacterized protein</fullName>
    </submittedName>
</protein>
<feature type="compositionally biased region" description="Basic and acidic residues" evidence="1">
    <location>
        <begin position="78"/>
        <end position="91"/>
    </location>
</feature>
<organism evidence="3 4">
    <name type="scientific">Myxococcus fulvus</name>
    <dbReference type="NCBI Taxonomy" id="33"/>
    <lineage>
        <taxon>Bacteria</taxon>
        <taxon>Pseudomonadati</taxon>
        <taxon>Myxococcota</taxon>
        <taxon>Myxococcia</taxon>
        <taxon>Myxococcales</taxon>
        <taxon>Cystobacterineae</taxon>
        <taxon>Myxococcaceae</taxon>
        <taxon>Myxococcus</taxon>
    </lineage>
</organism>
<accession>A0A511T574</accession>
<comment type="caution">
    <text evidence="3">The sequence shown here is derived from an EMBL/GenBank/DDBJ whole genome shotgun (WGS) entry which is preliminary data.</text>
</comment>
<evidence type="ECO:0000256" key="1">
    <source>
        <dbReference type="SAM" id="MobiDB-lite"/>
    </source>
</evidence>
<dbReference type="AlphaFoldDB" id="A0A511T574"/>
<feature type="region of interest" description="Disordered" evidence="1">
    <location>
        <begin position="32"/>
        <end position="55"/>
    </location>
</feature>
<feature type="compositionally biased region" description="Basic and acidic residues" evidence="1">
    <location>
        <begin position="37"/>
        <end position="49"/>
    </location>
</feature>
<reference evidence="3 4" key="1">
    <citation type="submission" date="2019-07" db="EMBL/GenBank/DDBJ databases">
        <title>Whole genome shotgun sequence of Myxococcus fulvus NBRC 100333.</title>
        <authorList>
            <person name="Hosoyama A."/>
            <person name="Uohara A."/>
            <person name="Ohji S."/>
            <person name="Ichikawa N."/>
        </authorList>
    </citation>
    <scope>NUCLEOTIDE SEQUENCE [LARGE SCALE GENOMIC DNA]</scope>
    <source>
        <strain evidence="3 4">NBRC 100333</strain>
    </source>
</reference>
<feature type="chain" id="PRO_5022022431" evidence="2">
    <location>
        <begin position="24"/>
        <end position="120"/>
    </location>
</feature>
<name>A0A511T574_MYXFU</name>
<dbReference type="Proteomes" id="UP000321514">
    <property type="component" value="Unassembled WGS sequence"/>
</dbReference>
<proteinExistence type="predicted"/>
<sequence>MNGACHRARLLLTSWGMKSVLLAALMVQMTTAGGAGAREKRADAHRSVAEDEDVSKHLSALKNELSSVSEQFRVARERRRLEAEQKKRESGEWTNEPASPAPAAGKRALAPTGGAGTPAP</sequence>
<feature type="signal peptide" evidence="2">
    <location>
        <begin position="1"/>
        <end position="23"/>
    </location>
</feature>
<evidence type="ECO:0000256" key="2">
    <source>
        <dbReference type="SAM" id="SignalP"/>
    </source>
</evidence>
<gene>
    <name evidence="3" type="ORF">MFU01_43630</name>
</gene>
<keyword evidence="2" id="KW-0732">Signal</keyword>
<feature type="region of interest" description="Disordered" evidence="1">
    <location>
        <begin position="78"/>
        <end position="120"/>
    </location>
</feature>
<evidence type="ECO:0000313" key="4">
    <source>
        <dbReference type="Proteomes" id="UP000321514"/>
    </source>
</evidence>